<feature type="region of interest" description="Disordered" evidence="11">
    <location>
        <begin position="228"/>
        <end position="256"/>
    </location>
</feature>
<dbReference type="PROSITE" id="PS50097">
    <property type="entry name" value="BTB"/>
    <property type="match status" value="1"/>
</dbReference>
<dbReference type="InterPro" id="IPR050457">
    <property type="entry name" value="ZnFinger_BTB_dom_contain"/>
</dbReference>
<feature type="domain" description="BTB" evidence="12">
    <location>
        <begin position="75"/>
        <end position="140"/>
    </location>
</feature>
<evidence type="ECO:0000256" key="10">
    <source>
        <dbReference type="PROSITE-ProRule" id="PRU00042"/>
    </source>
</evidence>
<evidence type="ECO:0000256" key="7">
    <source>
        <dbReference type="ARBA" id="ARBA00023125"/>
    </source>
</evidence>
<dbReference type="SMART" id="SM00355">
    <property type="entry name" value="ZnF_C2H2"/>
    <property type="match status" value="2"/>
</dbReference>
<keyword evidence="4 10" id="KW-0863">Zinc-finger</keyword>
<dbReference type="InterPro" id="IPR000210">
    <property type="entry name" value="BTB/POZ_dom"/>
</dbReference>
<dbReference type="PANTHER" id="PTHR46105:SF5">
    <property type="entry name" value="ZINC FINGER AND BTB DOMAIN-CONTAINING PROTEIN 44 ISOFORM X1"/>
    <property type="match status" value="1"/>
</dbReference>
<protein>
    <submittedName>
        <fullName evidence="14">Uncharacterized protein</fullName>
    </submittedName>
</protein>
<dbReference type="GO" id="GO:0005634">
    <property type="term" value="C:nucleus"/>
    <property type="evidence" value="ECO:0007669"/>
    <property type="project" value="UniProtKB-SubCell"/>
</dbReference>
<name>A0A9P0DM85_PHACE</name>
<evidence type="ECO:0000259" key="12">
    <source>
        <dbReference type="PROSITE" id="PS50097"/>
    </source>
</evidence>
<dbReference type="PROSITE" id="PS00028">
    <property type="entry name" value="ZINC_FINGER_C2H2_1"/>
    <property type="match status" value="2"/>
</dbReference>
<evidence type="ECO:0000256" key="1">
    <source>
        <dbReference type="ARBA" id="ARBA00004123"/>
    </source>
</evidence>
<dbReference type="GO" id="GO:0000978">
    <property type="term" value="F:RNA polymerase II cis-regulatory region sequence-specific DNA binding"/>
    <property type="evidence" value="ECO:0007669"/>
    <property type="project" value="TreeGrafter"/>
</dbReference>
<dbReference type="InterPro" id="IPR011333">
    <property type="entry name" value="SKP1/BTB/POZ_sf"/>
</dbReference>
<dbReference type="Gene3D" id="3.30.160.60">
    <property type="entry name" value="Classic Zinc Finger"/>
    <property type="match status" value="1"/>
</dbReference>
<dbReference type="SMART" id="SM00225">
    <property type="entry name" value="BTB"/>
    <property type="match status" value="1"/>
</dbReference>
<feature type="domain" description="C2H2-type" evidence="13">
    <location>
        <begin position="375"/>
        <end position="403"/>
    </location>
</feature>
<reference evidence="14" key="2">
    <citation type="submission" date="2022-10" db="EMBL/GenBank/DDBJ databases">
        <authorList>
            <consortium name="ENA_rothamsted_submissions"/>
            <consortium name="culmorum"/>
            <person name="King R."/>
        </authorList>
    </citation>
    <scope>NUCLEOTIDE SEQUENCE</scope>
</reference>
<comment type="subcellular location">
    <subcellularLocation>
        <location evidence="1">Nucleus</location>
    </subcellularLocation>
</comment>
<dbReference type="OrthoDB" id="202764at2759"/>
<keyword evidence="2" id="KW-0479">Metal-binding</keyword>
<feature type="compositionally biased region" description="Polar residues" evidence="11">
    <location>
        <begin position="228"/>
        <end position="242"/>
    </location>
</feature>
<sequence>MLCCVHENAIKKLGRRTRSIPAHAPPLHHYHPMFSLYRAWLTLGPCGAMPPLPPPPPSPAPLNLSTPHGRPPSAPDVALRVGPGMTQFSAHRTVLSAHSGFFKAALGNHTGSSISVPNVNVDEFSSLLTFMYTGYLDLNVANIYNILLATHILHMPRALEICRSFLMQTQSTETRTNVIKPIPSRKEALPSQEIYTPTFSRFQKSEDTPFKAVTSESKEVIAEVASTSKIESEVKSTTPRKSQNSEKQKHRKRQHHNDKVVIDIACCDGPVKFHRVINQNYGIPLPSETYQREEVNKNAVLNKVMNENIKDQLDENENRNSEVFTCQYCNHTFKSQYCYQKHARRHLNPVYLEAKGVAKEAKREVKLLDMNVQYYPCKTCGSKFPSYYFVHKHRKLCHAEEMADNDNKNNEMVAENVENTNSSCSAIDVEAVNTDV</sequence>
<evidence type="ECO:0000256" key="8">
    <source>
        <dbReference type="ARBA" id="ARBA00023163"/>
    </source>
</evidence>
<keyword evidence="8" id="KW-0804">Transcription</keyword>
<evidence type="ECO:0000256" key="5">
    <source>
        <dbReference type="ARBA" id="ARBA00022833"/>
    </source>
</evidence>
<evidence type="ECO:0000256" key="3">
    <source>
        <dbReference type="ARBA" id="ARBA00022737"/>
    </source>
</evidence>
<dbReference type="Proteomes" id="UP001153737">
    <property type="component" value="Chromosome 2"/>
</dbReference>
<dbReference type="Pfam" id="PF00651">
    <property type="entry name" value="BTB"/>
    <property type="match status" value="1"/>
</dbReference>
<organism evidence="14 15">
    <name type="scientific">Phaedon cochleariae</name>
    <name type="common">Mustard beetle</name>
    <dbReference type="NCBI Taxonomy" id="80249"/>
    <lineage>
        <taxon>Eukaryota</taxon>
        <taxon>Metazoa</taxon>
        <taxon>Ecdysozoa</taxon>
        <taxon>Arthropoda</taxon>
        <taxon>Hexapoda</taxon>
        <taxon>Insecta</taxon>
        <taxon>Pterygota</taxon>
        <taxon>Neoptera</taxon>
        <taxon>Endopterygota</taxon>
        <taxon>Coleoptera</taxon>
        <taxon>Polyphaga</taxon>
        <taxon>Cucujiformia</taxon>
        <taxon>Chrysomeloidea</taxon>
        <taxon>Chrysomelidae</taxon>
        <taxon>Chrysomelinae</taxon>
        <taxon>Chrysomelini</taxon>
        <taxon>Phaedon</taxon>
    </lineage>
</organism>
<evidence type="ECO:0000313" key="14">
    <source>
        <dbReference type="EMBL" id="CAH1155528.1"/>
    </source>
</evidence>
<feature type="domain" description="C2H2-type" evidence="13">
    <location>
        <begin position="324"/>
        <end position="346"/>
    </location>
</feature>
<dbReference type="CDD" id="cd18186">
    <property type="entry name" value="BTB_POZ_ZBTB_KLHL-like"/>
    <property type="match status" value="1"/>
</dbReference>
<evidence type="ECO:0000256" key="11">
    <source>
        <dbReference type="SAM" id="MobiDB-lite"/>
    </source>
</evidence>
<evidence type="ECO:0000313" key="15">
    <source>
        <dbReference type="Proteomes" id="UP001153737"/>
    </source>
</evidence>
<accession>A0A9P0DM85</accession>
<keyword evidence="7" id="KW-0238">DNA-binding</keyword>
<dbReference type="PANTHER" id="PTHR46105">
    <property type="entry name" value="AGAP004733-PA"/>
    <property type="match status" value="1"/>
</dbReference>
<reference evidence="14" key="1">
    <citation type="submission" date="2022-01" db="EMBL/GenBank/DDBJ databases">
        <authorList>
            <person name="King R."/>
        </authorList>
    </citation>
    <scope>NUCLEOTIDE SEQUENCE</scope>
</reference>
<evidence type="ECO:0000256" key="9">
    <source>
        <dbReference type="ARBA" id="ARBA00023242"/>
    </source>
</evidence>
<keyword evidence="3" id="KW-0677">Repeat</keyword>
<keyword evidence="15" id="KW-1185">Reference proteome</keyword>
<dbReference type="GO" id="GO:0008270">
    <property type="term" value="F:zinc ion binding"/>
    <property type="evidence" value="ECO:0007669"/>
    <property type="project" value="UniProtKB-KW"/>
</dbReference>
<keyword evidence="9" id="KW-0539">Nucleus</keyword>
<feature type="region of interest" description="Disordered" evidence="11">
    <location>
        <begin position="52"/>
        <end position="73"/>
    </location>
</feature>
<keyword evidence="6" id="KW-0805">Transcription regulation</keyword>
<evidence type="ECO:0000259" key="13">
    <source>
        <dbReference type="PROSITE" id="PS50157"/>
    </source>
</evidence>
<dbReference type="GO" id="GO:0000981">
    <property type="term" value="F:DNA-binding transcription factor activity, RNA polymerase II-specific"/>
    <property type="evidence" value="ECO:0007669"/>
    <property type="project" value="TreeGrafter"/>
</dbReference>
<evidence type="ECO:0000256" key="4">
    <source>
        <dbReference type="ARBA" id="ARBA00022771"/>
    </source>
</evidence>
<evidence type="ECO:0000256" key="6">
    <source>
        <dbReference type="ARBA" id="ARBA00023015"/>
    </source>
</evidence>
<evidence type="ECO:0000256" key="2">
    <source>
        <dbReference type="ARBA" id="ARBA00022723"/>
    </source>
</evidence>
<gene>
    <name evidence="14" type="ORF">PHAECO_LOCUS6546</name>
</gene>
<dbReference type="PROSITE" id="PS50157">
    <property type="entry name" value="ZINC_FINGER_C2H2_2"/>
    <property type="match status" value="2"/>
</dbReference>
<proteinExistence type="predicted"/>
<keyword evidence="5" id="KW-0862">Zinc</keyword>
<dbReference type="AlphaFoldDB" id="A0A9P0DM85"/>
<dbReference type="SUPFAM" id="SSF54695">
    <property type="entry name" value="POZ domain"/>
    <property type="match status" value="1"/>
</dbReference>
<dbReference type="EMBL" id="OU896708">
    <property type="protein sequence ID" value="CAH1155528.1"/>
    <property type="molecule type" value="Genomic_DNA"/>
</dbReference>
<dbReference type="Gene3D" id="3.30.710.10">
    <property type="entry name" value="Potassium Channel Kv1.1, Chain A"/>
    <property type="match status" value="1"/>
</dbReference>
<dbReference type="InterPro" id="IPR013087">
    <property type="entry name" value="Znf_C2H2_type"/>
</dbReference>